<proteinExistence type="predicted"/>
<name>A0A7J0F6Q9_9ERIC</name>
<sequence length="93" mass="10957">MGMCFFEKVWRVPKLRIWSSRRVMKRAKLVAVRPTMHWEDYDFEEDGLLEAATAFEQEEAEFGEAVRQMLMHKLINRATAIHCYPSLLPLKNG</sequence>
<keyword evidence="2" id="KW-1185">Reference proteome</keyword>
<reference evidence="1 2" key="1">
    <citation type="submission" date="2019-07" db="EMBL/GenBank/DDBJ databases">
        <title>De Novo Assembly of kiwifruit Actinidia rufa.</title>
        <authorList>
            <person name="Sugita-Konishi S."/>
            <person name="Sato K."/>
            <person name="Mori E."/>
            <person name="Abe Y."/>
            <person name="Kisaki G."/>
            <person name="Hamano K."/>
            <person name="Suezawa K."/>
            <person name="Otani M."/>
            <person name="Fukuda T."/>
            <person name="Manabe T."/>
            <person name="Gomi K."/>
            <person name="Tabuchi M."/>
            <person name="Akimitsu K."/>
            <person name="Kataoka I."/>
        </authorList>
    </citation>
    <scope>NUCLEOTIDE SEQUENCE [LARGE SCALE GENOMIC DNA]</scope>
    <source>
        <strain evidence="2">cv. Fuchu</strain>
    </source>
</reference>
<gene>
    <name evidence="1" type="ORF">Acr_09g0007390</name>
</gene>
<protein>
    <submittedName>
        <fullName evidence="1">Uncharacterized protein</fullName>
    </submittedName>
</protein>
<dbReference type="Proteomes" id="UP000585474">
    <property type="component" value="Unassembled WGS sequence"/>
</dbReference>
<dbReference type="AlphaFoldDB" id="A0A7J0F6Q9"/>
<comment type="caution">
    <text evidence="1">The sequence shown here is derived from an EMBL/GenBank/DDBJ whole genome shotgun (WGS) entry which is preliminary data.</text>
</comment>
<organism evidence="1 2">
    <name type="scientific">Actinidia rufa</name>
    <dbReference type="NCBI Taxonomy" id="165716"/>
    <lineage>
        <taxon>Eukaryota</taxon>
        <taxon>Viridiplantae</taxon>
        <taxon>Streptophyta</taxon>
        <taxon>Embryophyta</taxon>
        <taxon>Tracheophyta</taxon>
        <taxon>Spermatophyta</taxon>
        <taxon>Magnoliopsida</taxon>
        <taxon>eudicotyledons</taxon>
        <taxon>Gunneridae</taxon>
        <taxon>Pentapetalae</taxon>
        <taxon>asterids</taxon>
        <taxon>Ericales</taxon>
        <taxon>Actinidiaceae</taxon>
        <taxon>Actinidia</taxon>
    </lineage>
</organism>
<accession>A0A7J0F6Q9</accession>
<evidence type="ECO:0000313" key="2">
    <source>
        <dbReference type="Proteomes" id="UP000585474"/>
    </source>
</evidence>
<evidence type="ECO:0000313" key="1">
    <source>
        <dbReference type="EMBL" id="GFY94293.1"/>
    </source>
</evidence>
<dbReference type="EMBL" id="BJWL01000009">
    <property type="protein sequence ID" value="GFY94293.1"/>
    <property type="molecule type" value="Genomic_DNA"/>
</dbReference>